<gene>
    <name evidence="2" type="ORF">FNM00_00745</name>
</gene>
<dbReference type="SUPFAM" id="SSF56645">
    <property type="entry name" value="Acyl-CoA dehydrogenase NM domain-like"/>
    <property type="match status" value="1"/>
</dbReference>
<protein>
    <submittedName>
        <fullName evidence="2">Acyl-CoA dehydrogenase</fullName>
    </submittedName>
</protein>
<dbReference type="EMBL" id="VLNT01000001">
    <property type="protein sequence ID" value="TSD68157.1"/>
    <property type="molecule type" value="Genomic_DNA"/>
</dbReference>
<dbReference type="OrthoDB" id="107064at2"/>
<comment type="caution">
    <text evidence="2">The sequence shown here is derived from an EMBL/GenBank/DDBJ whole genome shotgun (WGS) entry which is preliminary data.</text>
</comment>
<dbReference type="InterPro" id="IPR009100">
    <property type="entry name" value="AcylCoA_DH/oxidase_NM_dom_sf"/>
</dbReference>
<keyword evidence="3" id="KW-1185">Reference proteome</keyword>
<feature type="region of interest" description="Disordered" evidence="1">
    <location>
        <begin position="1"/>
        <end position="38"/>
    </location>
</feature>
<evidence type="ECO:0000313" key="2">
    <source>
        <dbReference type="EMBL" id="TSD68157.1"/>
    </source>
</evidence>
<accession>A0A554SP86</accession>
<organism evidence="2 3">
    <name type="scientific">Aeromicrobium piscarium</name>
    <dbReference type="NCBI Taxonomy" id="2590901"/>
    <lineage>
        <taxon>Bacteria</taxon>
        <taxon>Bacillati</taxon>
        <taxon>Actinomycetota</taxon>
        <taxon>Actinomycetes</taxon>
        <taxon>Propionibacteriales</taxon>
        <taxon>Nocardioidaceae</taxon>
        <taxon>Aeromicrobium</taxon>
    </lineage>
</organism>
<name>A0A554SP86_9ACTN</name>
<reference evidence="2 3" key="1">
    <citation type="submission" date="2019-07" db="EMBL/GenBank/DDBJ databases">
        <authorList>
            <person name="Zhao L.H."/>
        </authorList>
    </citation>
    <scope>NUCLEOTIDE SEQUENCE [LARGE SCALE GENOMIC DNA]</scope>
    <source>
        <strain evidence="2 3">Co35</strain>
    </source>
</reference>
<dbReference type="Proteomes" id="UP000316988">
    <property type="component" value="Unassembled WGS sequence"/>
</dbReference>
<dbReference type="InterPro" id="IPR046373">
    <property type="entry name" value="Acyl-CoA_Oxase/DH_mid-dom_sf"/>
</dbReference>
<proteinExistence type="predicted"/>
<evidence type="ECO:0000256" key="1">
    <source>
        <dbReference type="SAM" id="MobiDB-lite"/>
    </source>
</evidence>
<dbReference type="Gene3D" id="2.40.110.10">
    <property type="entry name" value="Butyryl-CoA Dehydrogenase, subunit A, domain 2"/>
    <property type="match status" value="1"/>
</dbReference>
<dbReference type="GO" id="GO:0016627">
    <property type="term" value="F:oxidoreductase activity, acting on the CH-CH group of donors"/>
    <property type="evidence" value="ECO:0007669"/>
    <property type="project" value="InterPro"/>
</dbReference>
<dbReference type="AlphaFoldDB" id="A0A554SP86"/>
<dbReference type="RefSeq" id="WP_143911105.1">
    <property type="nucleotide sequence ID" value="NZ_VLNT01000001.1"/>
</dbReference>
<sequence>MSTPSTAIEPVVLDETDPRREDVAGWLETGGGPPTDREPGSALAWIATLTDRVALPGAGQAILRWEFLAQLGRADLVLARAVEPHLDALAILSEAGIAAEPGSWAVWAAEGPGMRLAAEPGEQWTLTGSKPWCSLAGDVDHALVTAWVDDSRRALFAVDLASTGVEIDSSAWSPLGLEPIVTSTVRCDGVTVKPVGDPEWYLRRPGFAWGGIGVAAIWLGAATAVADQVLAVMAHRDADTLGWSLVGAIDAALWPAQRAMASAAATIDARPDDTETSRLLAARVRQATAAAAETVLTTAGHALGPGPLTTDERLVNRVRDLQLYLRQHHAERDAAALGHLLRDARGR</sequence>
<evidence type="ECO:0000313" key="3">
    <source>
        <dbReference type="Proteomes" id="UP000316988"/>
    </source>
</evidence>